<name>A0A7S3KX83_9STRA</name>
<accession>A0A7S3KX83</accession>
<dbReference type="PROSITE" id="PS50888">
    <property type="entry name" value="BHLH"/>
    <property type="match status" value="1"/>
</dbReference>
<dbReference type="InterPro" id="IPR011598">
    <property type="entry name" value="bHLH_dom"/>
</dbReference>
<gene>
    <name evidence="3" type="ORF">ACOF00016_LOCUS1945</name>
</gene>
<evidence type="ECO:0000259" key="2">
    <source>
        <dbReference type="PROSITE" id="PS50888"/>
    </source>
</evidence>
<evidence type="ECO:0000256" key="1">
    <source>
        <dbReference type="SAM" id="MobiDB-lite"/>
    </source>
</evidence>
<protein>
    <recommendedName>
        <fullName evidence="2">BHLH domain-containing protein</fullName>
    </recommendedName>
</protein>
<proteinExistence type="predicted"/>
<feature type="region of interest" description="Disordered" evidence="1">
    <location>
        <begin position="1"/>
        <end position="82"/>
    </location>
</feature>
<sequence length="140" mass="15913">MLSLIHAMSASNPDEEIGPGEDDGDKSQRKRERERQRRTEMAGAFNDLAQLLSELDPDNADTSSTSRRRRRRGSETEDFDVSGDVSGMTRLLLINRATAMLRSMYADNVDLRRRLQMGGEGDDKYSYFCFVCLPYLLPNI</sequence>
<feature type="compositionally biased region" description="Acidic residues" evidence="1">
    <location>
        <begin position="13"/>
        <end position="24"/>
    </location>
</feature>
<evidence type="ECO:0000313" key="3">
    <source>
        <dbReference type="EMBL" id="CAE0403755.1"/>
    </source>
</evidence>
<organism evidence="3">
    <name type="scientific">Amphora coffeiformis</name>
    <dbReference type="NCBI Taxonomy" id="265554"/>
    <lineage>
        <taxon>Eukaryota</taxon>
        <taxon>Sar</taxon>
        <taxon>Stramenopiles</taxon>
        <taxon>Ochrophyta</taxon>
        <taxon>Bacillariophyta</taxon>
        <taxon>Bacillariophyceae</taxon>
        <taxon>Bacillariophycidae</taxon>
        <taxon>Thalassiophysales</taxon>
        <taxon>Catenulaceae</taxon>
        <taxon>Amphora</taxon>
    </lineage>
</organism>
<dbReference type="AlphaFoldDB" id="A0A7S3KX83"/>
<dbReference type="GO" id="GO:0046983">
    <property type="term" value="F:protein dimerization activity"/>
    <property type="evidence" value="ECO:0007669"/>
    <property type="project" value="InterPro"/>
</dbReference>
<dbReference type="EMBL" id="HBIM01002223">
    <property type="protein sequence ID" value="CAE0403755.1"/>
    <property type="molecule type" value="Transcribed_RNA"/>
</dbReference>
<feature type="compositionally biased region" description="Basic and acidic residues" evidence="1">
    <location>
        <begin position="25"/>
        <end position="40"/>
    </location>
</feature>
<reference evidence="3" key="1">
    <citation type="submission" date="2021-01" db="EMBL/GenBank/DDBJ databases">
        <authorList>
            <person name="Corre E."/>
            <person name="Pelletier E."/>
            <person name="Niang G."/>
            <person name="Scheremetjew M."/>
            <person name="Finn R."/>
            <person name="Kale V."/>
            <person name="Holt S."/>
            <person name="Cochrane G."/>
            <person name="Meng A."/>
            <person name="Brown T."/>
            <person name="Cohen L."/>
        </authorList>
    </citation>
    <scope>NUCLEOTIDE SEQUENCE</scope>
    <source>
        <strain evidence="3">CCMP127</strain>
    </source>
</reference>
<feature type="domain" description="BHLH" evidence="2">
    <location>
        <begin position="25"/>
        <end position="104"/>
    </location>
</feature>